<gene>
    <name evidence="1" type="ORF">QCA50_015497</name>
</gene>
<evidence type="ECO:0000313" key="2">
    <source>
        <dbReference type="Proteomes" id="UP001385951"/>
    </source>
</evidence>
<dbReference type="Proteomes" id="UP001385951">
    <property type="component" value="Unassembled WGS sequence"/>
</dbReference>
<keyword evidence="2" id="KW-1185">Reference proteome</keyword>
<proteinExistence type="predicted"/>
<accession>A0AAW0FIZ8</accession>
<dbReference type="AlphaFoldDB" id="A0AAW0FIZ8"/>
<comment type="caution">
    <text evidence="1">The sequence shown here is derived from an EMBL/GenBank/DDBJ whole genome shotgun (WGS) entry which is preliminary data.</text>
</comment>
<evidence type="ECO:0000313" key="1">
    <source>
        <dbReference type="EMBL" id="KAK7681405.1"/>
    </source>
</evidence>
<organism evidence="1 2">
    <name type="scientific">Cerrena zonata</name>
    <dbReference type="NCBI Taxonomy" id="2478898"/>
    <lineage>
        <taxon>Eukaryota</taxon>
        <taxon>Fungi</taxon>
        <taxon>Dikarya</taxon>
        <taxon>Basidiomycota</taxon>
        <taxon>Agaricomycotina</taxon>
        <taxon>Agaricomycetes</taxon>
        <taxon>Polyporales</taxon>
        <taxon>Cerrenaceae</taxon>
        <taxon>Cerrena</taxon>
    </lineage>
</organism>
<dbReference type="EMBL" id="JASBNA010000041">
    <property type="protein sequence ID" value="KAK7681405.1"/>
    <property type="molecule type" value="Genomic_DNA"/>
</dbReference>
<name>A0AAW0FIZ8_9APHY</name>
<reference evidence="1 2" key="1">
    <citation type="submission" date="2022-09" db="EMBL/GenBank/DDBJ databases">
        <authorList>
            <person name="Palmer J.M."/>
        </authorList>
    </citation>
    <scope>NUCLEOTIDE SEQUENCE [LARGE SCALE GENOMIC DNA]</scope>
    <source>
        <strain evidence="1 2">DSM 7382</strain>
    </source>
</reference>
<protein>
    <submittedName>
        <fullName evidence="1">Uncharacterized protein</fullName>
    </submittedName>
</protein>
<sequence length="144" mass="16526">MHQSNRHHNVSHTYYRKFHVLWFVDIYPYTNLQPVTFVADFGYVLQSLLLSHIFFHLRQVHLPVNSSDLNNSPSNISDLQFASHVVANLGAPLHNMFTDSYDEIEEEGQNILFSSNPLAATINNAPIGIPEKEDEDDNMVFAQR</sequence>